<name>A0A0J5P7K1_9PAST</name>
<gene>
    <name evidence="1" type="ORF">RO21_06260</name>
</gene>
<protein>
    <recommendedName>
        <fullName evidence="3">RHS repeat-associated core domain-containing protein</fullName>
    </recommendedName>
</protein>
<dbReference type="PATRIC" id="fig|67855.3.peg.1243"/>
<dbReference type="PANTHER" id="PTHR32305:SF15">
    <property type="entry name" value="PROTEIN RHSA-RELATED"/>
    <property type="match status" value="1"/>
</dbReference>
<dbReference type="NCBIfam" id="TIGR03696">
    <property type="entry name" value="Rhs_assc_core"/>
    <property type="match status" value="1"/>
</dbReference>
<organism evidence="1 2">
    <name type="scientific">Muribacter muris</name>
    <dbReference type="NCBI Taxonomy" id="67855"/>
    <lineage>
        <taxon>Bacteria</taxon>
        <taxon>Pseudomonadati</taxon>
        <taxon>Pseudomonadota</taxon>
        <taxon>Gammaproteobacteria</taxon>
        <taxon>Pasteurellales</taxon>
        <taxon>Pasteurellaceae</taxon>
        <taxon>Muribacter</taxon>
    </lineage>
</organism>
<evidence type="ECO:0000313" key="1">
    <source>
        <dbReference type="EMBL" id="KMK51464.1"/>
    </source>
</evidence>
<dbReference type="PANTHER" id="PTHR32305">
    <property type="match status" value="1"/>
</dbReference>
<dbReference type="STRING" id="67855.RO21_06260"/>
<keyword evidence="2" id="KW-1185">Reference proteome</keyword>
<dbReference type="InterPro" id="IPR022385">
    <property type="entry name" value="Rhs_assc_core"/>
</dbReference>
<comment type="caution">
    <text evidence="1">The sequence shown here is derived from an EMBL/GenBank/DDBJ whole genome shotgun (WGS) entry which is preliminary data.</text>
</comment>
<dbReference type="EMBL" id="JWIZ01000034">
    <property type="protein sequence ID" value="KMK51464.1"/>
    <property type="molecule type" value="Genomic_DNA"/>
</dbReference>
<dbReference type="Gene3D" id="2.180.10.10">
    <property type="entry name" value="RHS repeat-associated core"/>
    <property type="match status" value="1"/>
</dbReference>
<sequence>MLFAGQWLDSESGLAYNRFRYYDPETGNYLCLDPIGLLGGNNPYQYTLNSYDWIDPLGLVGNPATATHITYRGFDVKTGKSYIGYASKQGYYISNAQKVLDYRYNSSFERFGGKHPEILYKGYGQEGKDIARGLEQRYFEQAGGLGNTANKQNPVGLNNKRRDIYLEAADKHLKNNGRICGKK</sequence>
<evidence type="ECO:0008006" key="3">
    <source>
        <dbReference type="Google" id="ProtNLM"/>
    </source>
</evidence>
<evidence type="ECO:0000313" key="2">
    <source>
        <dbReference type="Proteomes" id="UP000036270"/>
    </source>
</evidence>
<dbReference type="PRINTS" id="PR00394">
    <property type="entry name" value="RHSPROTEIN"/>
</dbReference>
<dbReference type="Proteomes" id="UP000036270">
    <property type="component" value="Unassembled WGS sequence"/>
</dbReference>
<dbReference type="AlphaFoldDB" id="A0A0J5P7K1"/>
<reference evidence="1 2" key="1">
    <citation type="submission" date="2014-12" db="EMBL/GenBank/DDBJ databases">
        <title>Reclassification of Actinobacillus muris as Muribacter muris.</title>
        <authorList>
            <person name="Christensen H."/>
            <person name="Nicklas W."/>
            <person name="Bisgaard M."/>
        </authorList>
    </citation>
    <scope>NUCLEOTIDE SEQUENCE [LARGE SCALE GENOMIC DNA]</scope>
    <source>
        <strain evidence="1 2">Ackerman80-443D</strain>
    </source>
</reference>
<dbReference type="InterPro" id="IPR050708">
    <property type="entry name" value="T6SS_VgrG/RHS"/>
</dbReference>
<proteinExistence type="predicted"/>
<accession>A0A0J5P7K1</accession>